<keyword evidence="2" id="KW-1185">Reference proteome</keyword>
<evidence type="ECO:0000313" key="2">
    <source>
        <dbReference type="Proteomes" id="UP000265520"/>
    </source>
</evidence>
<protein>
    <submittedName>
        <fullName evidence="1">Uncharacterized protein</fullName>
    </submittedName>
</protein>
<dbReference type="AlphaFoldDB" id="A0A392U0X8"/>
<dbReference type="Proteomes" id="UP000265520">
    <property type="component" value="Unassembled WGS sequence"/>
</dbReference>
<reference evidence="1 2" key="1">
    <citation type="journal article" date="2018" name="Front. Plant Sci.">
        <title>Red Clover (Trifolium pratense) and Zigzag Clover (T. medium) - A Picture of Genomic Similarities and Differences.</title>
        <authorList>
            <person name="Dluhosova J."/>
            <person name="Istvanek J."/>
            <person name="Nedelnik J."/>
            <person name="Repkova J."/>
        </authorList>
    </citation>
    <scope>NUCLEOTIDE SEQUENCE [LARGE SCALE GENOMIC DNA]</scope>
    <source>
        <strain evidence="2">cv. 10/8</strain>
        <tissue evidence="1">Leaf</tissue>
    </source>
</reference>
<feature type="non-terminal residue" evidence="1">
    <location>
        <position position="1"/>
    </location>
</feature>
<organism evidence="1 2">
    <name type="scientific">Trifolium medium</name>
    <dbReference type="NCBI Taxonomy" id="97028"/>
    <lineage>
        <taxon>Eukaryota</taxon>
        <taxon>Viridiplantae</taxon>
        <taxon>Streptophyta</taxon>
        <taxon>Embryophyta</taxon>
        <taxon>Tracheophyta</taxon>
        <taxon>Spermatophyta</taxon>
        <taxon>Magnoliopsida</taxon>
        <taxon>eudicotyledons</taxon>
        <taxon>Gunneridae</taxon>
        <taxon>Pentapetalae</taxon>
        <taxon>rosids</taxon>
        <taxon>fabids</taxon>
        <taxon>Fabales</taxon>
        <taxon>Fabaceae</taxon>
        <taxon>Papilionoideae</taxon>
        <taxon>50 kb inversion clade</taxon>
        <taxon>NPAAA clade</taxon>
        <taxon>Hologalegina</taxon>
        <taxon>IRL clade</taxon>
        <taxon>Trifolieae</taxon>
        <taxon>Trifolium</taxon>
    </lineage>
</organism>
<name>A0A392U0X8_9FABA</name>
<comment type="caution">
    <text evidence="1">The sequence shown here is derived from an EMBL/GenBank/DDBJ whole genome shotgun (WGS) entry which is preliminary data.</text>
</comment>
<proteinExistence type="predicted"/>
<evidence type="ECO:0000313" key="1">
    <source>
        <dbReference type="EMBL" id="MCI67071.1"/>
    </source>
</evidence>
<accession>A0A392U0X8</accession>
<sequence length="49" mass="5200">GIPGVEEGVVKLVGLSQNSRMVGGKRFFWRTDLITPGAEDGSVTPKSII</sequence>
<dbReference type="EMBL" id="LXQA010708162">
    <property type="protein sequence ID" value="MCI67071.1"/>
    <property type="molecule type" value="Genomic_DNA"/>
</dbReference>